<dbReference type="STRING" id="1081108.A0A168GAF7"/>
<dbReference type="Proteomes" id="UP000076881">
    <property type="component" value="Unassembled WGS sequence"/>
</dbReference>
<feature type="region of interest" description="Disordered" evidence="1">
    <location>
        <begin position="395"/>
        <end position="487"/>
    </location>
</feature>
<evidence type="ECO:0000313" key="3">
    <source>
        <dbReference type="Proteomes" id="UP000076881"/>
    </source>
</evidence>
<keyword evidence="3" id="KW-1185">Reference proteome</keyword>
<accession>A0A168GAF7</accession>
<dbReference type="OrthoDB" id="2351940at2759"/>
<feature type="compositionally biased region" description="Acidic residues" evidence="1">
    <location>
        <begin position="477"/>
        <end position="487"/>
    </location>
</feature>
<feature type="compositionally biased region" description="Low complexity" evidence="1">
    <location>
        <begin position="1"/>
        <end position="10"/>
    </location>
</feature>
<evidence type="ECO:0000313" key="2">
    <source>
        <dbReference type="EMBL" id="OAA76237.1"/>
    </source>
</evidence>
<dbReference type="AlphaFoldDB" id="A0A168GAF7"/>
<dbReference type="EMBL" id="AZHF01000004">
    <property type="protein sequence ID" value="OAA76237.1"/>
    <property type="molecule type" value="Genomic_DNA"/>
</dbReference>
<comment type="caution">
    <text evidence="2">The sequence shown here is derived from an EMBL/GenBank/DDBJ whole genome shotgun (WGS) entry which is preliminary data.</text>
</comment>
<proteinExistence type="predicted"/>
<protein>
    <recommendedName>
        <fullName evidence="4">Eukaryotic translation initiation factor 6</fullName>
    </recommendedName>
</protein>
<sequence length="646" mass="72050">MSWHNSNNPSRRPPPDGRPPASQPDDSAEYSPFGQTFSSRESSAAPLPAAPLPRMIAAARERLASSNRERINSILGDSPYTTRRWTPAPGESAPSRPRVPHQTVLPSRYDMPTLPSRYDVRLPSRFDMPPGESAPPRPRVLRPGELPSRYEMPPPIIASPLSMSPLSGDFVSQTQSPHPNRMTSLEQLDRTLDEANAHLRALLDMTSANSVSRQLIPMDISNFTQPTRTHDFTYDNQRSKRRKVDGERYTHDAQTFRYGYYGQVEAGDLEMEMVSCDGGMFSNELSYAAENILKNDNSVYCTKGNRCNIVLRHRGSTAFTLSELVIKAPKSMNYSHPVREGMVFITMDQDEVLHRTAQYQIQYAPNTGTGSRDHVTFTNTDPRTRFNREPQHTISISHNRDGTSTTRRDRSYIYGPGSNDTRTPHMPREFTASQPDFRISTEFSDDDDDDAAAAGNAAPVSILRRPPPNRIGSLPFESDDVESDSDLESGHITNAFLTENTIRRLRRGDSSAAAAARYNPNTATTTNIFGHDLENYSASANPNPSSPQQQRQHSSSLAQAWDAHANATQEAIRAVGGDALLAPHARFHIEKKKSKCTIRFDPPVSGRFILLKMWSSHHDPGSNIDIQTVMARGFAGPRYFPAVEMR</sequence>
<feature type="region of interest" description="Disordered" evidence="1">
    <location>
        <begin position="63"/>
        <end position="150"/>
    </location>
</feature>
<gene>
    <name evidence="2" type="ORF">LEL_05921</name>
</gene>
<feature type="region of interest" description="Disordered" evidence="1">
    <location>
        <begin position="1"/>
        <end position="48"/>
    </location>
</feature>
<feature type="compositionally biased region" description="Low complexity" evidence="1">
    <location>
        <begin position="537"/>
        <end position="556"/>
    </location>
</feature>
<feature type="region of interest" description="Disordered" evidence="1">
    <location>
        <begin position="534"/>
        <end position="563"/>
    </location>
</feature>
<feature type="compositionally biased region" description="Basic and acidic residues" evidence="1">
    <location>
        <begin position="398"/>
        <end position="411"/>
    </location>
</feature>
<evidence type="ECO:0008006" key="4">
    <source>
        <dbReference type="Google" id="ProtNLM"/>
    </source>
</evidence>
<evidence type="ECO:0000256" key="1">
    <source>
        <dbReference type="SAM" id="MobiDB-lite"/>
    </source>
</evidence>
<reference evidence="2 3" key="1">
    <citation type="journal article" date="2016" name="Genome Biol. Evol.">
        <title>Divergent and convergent evolution of fungal pathogenicity.</title>
        <authorList>
            <person name="Shang Y."/>
            <person name="Xiao G."/>
            <person name="Zheng P."/>
            <person name="Cen K."/>
            <person name="Zhan S."/>
            <person name="Wang C."/>
        </authorList>
    </citation>
    <scope>NUCLEOTIDE SEQUENCE [LARGE SCALE GENOMIC DNA]</scope>
    <source>
        <strain evidence="2 3">RCEF 1005</strain>
    </source>
</reference>
<feature type="compositionally biased region" description="Low complexity" evidence="1">
    <location>
        <begin position="38"/>
        <end position="48"/>
    </location>
</feature>
<name>A0A168GAF7_CORDF</name>
<organism evidence="2 3">
    <name type="scientific">Akanthomyces lecanii RCEF 1005</name>
    <dbReference type="NCBI Taxonomy" id="1081108"/>
    <lineage>
        <taxon>Eukaryota</taxon>
        <taxon>Fungi</taxon>
        <taxon>Dikarya</taxon>
        <taxon>Ascomycota</taxon>
        <taxon>Pezizomycotina</taxon>
        <taxon>Sordariomycetes</taxon>
        <taxon>Hypocreomycetidae</taxon>
        <taxon>Hypocreales</taxon>
        <taxon>Cordycipitaceae</taxon>
        <taxon>Akanthomyces</taxon>
        <taxon>Cordyceps confragosa</taxon>
    </lineage>
</organism>